<accession>A0A8R1HJ62</accession>
<feature type="signal peptide" evidence="2">
    <location>
        <begin position="1"/>
        <end position="22"/>
    </location>
</feature>
<dbReference type="EnsemblMetazoa" id="CJA00758.1">
    <property type="protein sequence ID" value="CJA00758.1"/>
    <property type="gene ID" value="WBGene00119962"/>
</dbReference>
<feature type="chain" id="PRO_5035939297" evidence="2">
    <location>
        <begin position="23"/>
        <end position="270"/>
    </location>
</feature>
<keyword evidence="2" id="KW-0732">Signal</keyword>
<feature type="compositionally biased region" description="Low complexity" evidence="1">
    <location>
        <begin position="223"/>
        <end position="235"/>
    </location>
</feature>
<proteinExistence type="predicted"/>
<evidence type="ECO:0000313" key="3">
    <source>
        <dbReference type="EnsemblMetazoa" id="CJA00758.1"/>
    </source>
</evidence>
<dbReference type="AlphaFoldDB" id="A0A8R1HJ62"/>
<sequence length="270" mass="29202">MNRHSLLLLSILLFDTAFNVAASDPIHVASPNPYEIHEQHQQQPAVLAQPRNYYQYPQYLPTNAGYSSYQSVGQPYQMYSSSSSDASYGFAPSAPAPTPTPVPAHVPVSPVTPPPLSSQFESQAQEHHQSRAPAPLENQEKEVRAFIPVPVSAPSPSLPSQKLHNIHEPTPQIIAPKPVLSYAAANPFLANLPPAQGPYGAPIIDSADREDSIRAFYQLNRDSSPAGYASQSASAPAPPPLPASSSSIDDTWEALEASLEASARRRHRFN</sequence>
<reference evidence="4" key="1">
    <citation type="submission" date="2010-08" db="EMBL/GenBank/DDBJ databases">
        <authorList>
            <consortium name="Caenorhabditis japonica Sequencing Consortium"/>
            <person name="Wilson R.K."/>
        </authorList>
    </citation>
    <scope>NUCLEOTIDE SEQUENCE [LARGE SCALE GENOMIC DNA]</scope>
    <source>
        <strain evidence="4">DF5081</strain>
    </source>
</reference>
<reference evidence="3" key="2">
    <citation type="submission" date="2022-06" db="UniProtKB">
        <authorList>
            <consortium name="EnsemblMetazoa"/>
        </authorList>
    </citation>
    <scope>IDENTIFICATION</scope>
    <source>
        <strain evidence="3">DF5081</strain>
    </source>
</reference>
<feature type="compositionally biased region" description="Pro residues" evidence="1">
    <location>
        <begin position="94"/>
        <end position="116"/>
    </location>
</feature>
<evidence type="ECO:0000313" key="4">
    <source>
        <dbReference type="Proteomes" id="UP000005237"/>
    </source>
</evidence>
<feature type="region of interest" description="Disordered" evidence="1">
    <location>
        <begin position="87"/>
        <end position="137"/>
    </location>
</feature>
<protein>
    <submittedName>
        <fullName evidence="3">Uncharacterized protein</fullName>
    </submittedName>
</protein>
<evidence type="ECO:0000256" key="1">
    <source>
        <dbReference type="SAM" id="MobiDB-lite"/>
    </source>
</evidence>
<evidence type="ECO:0000256" key="2">
    <source>
        <dbReference type="SAM" id="SignalP"/>
    </source>
</evidence>
<name>A0A8R1HJ62_CAEJA</name>
<feature type="region of interest" description="Disordered" evidence="1">
    <location>
        <begin position="223"/>
        <end position="249"/>
    </location>
</feature>
<dbReference type="OMA" id="VDDTWEA"/>
<organism evidence="3 4">
    <name type="scientific">Caenorhabditis japonica</name>
    <dbReference type="NCBI Taxonomy" id="281687"/>
    <lineage>
        <taxon>Eukaryota</taxon>
        <taxon>Metazoa</taxon>
        <taxon>Ecdysozoa</taxon>
        <taxon>Nematoda</taxon>
        <taxon>Chromadorea</taxon>
        <taxon>Rhabditida</taxon>
        <taxon>Rhabditina</taxon>
        <taxon>Rhabditomorpha</taxon>
        <taxon>Rhabditoidea</taxon>
        <taxon>Rhabditidae</taxon>
        <taxon>Peloderinae</taxon>
        <taxon>Caenorhabditis</taxon>
    </lineage>
</organism>
<keyword evidence="4" id="KW-1185">Reference proteome</keyword>
<dbReference type="Proteomes" id="UP000005237">
    <property type="component" value="Unassembled WGS sequence"/>
</dbReference>